<feature type="region of interest" description="Disordered" evidence="1">
    <location>
        <begin position="292"/>
        <end position="343"/>
    </location>
</feature>
<evidence type="ECO:0000259" key="2">
    <source>
        <dbReference type="Pfam" id="PF07727"/>
    </source>
</evidence>
<accession>A0ABQ5EQX7</accession>
<protein>
    <submittedName>
        <fullName evidence="3">Ribonuclease H-like domain-containing protein</fullName>
    </submittedName>
</protein>
<reference evidence="3" key="2">
    <citation type="submission" date="2022-01" db="EMBL/GenBank/DDBJ databases">
        <authorList>
            <person name="Yamashiro T."/>
            <person name="Shiraishi A."/>
            <person name="Satake H."/>
            <person name="Nakayama K."/>
        </authorList>
    </citation>
    <scope>NUCLEOTIDE SEQUENCE</scope>
</reference>
<dbReference type="Proteomes" id="UP001151760">
    <property type="component" value="Unassembled WGS sequence"/>
</dbReference>
<dbReference type="Pfam" id="PF07727">
    <property type="entry name" value="RVT_2"/>
    <property type="match status" value="1"/>
</dbReference>
<gene>
    <name evidence="3" type="ORF">Tco_0988282</name>
</gene>
<proteinExistence type="predicted"/>
<evidence type="ECO:0000313" key="3">
    <source>
        <dbReference type="EMBL" id="GJT53228.1"/>
    </source>
</evidence>
<evidence type="ECO:0000256" key="1">
    <source>
        <dbReference type="SAM" id="MobiDB-lite"/>
    </source>
</evidence>
<name>A0ABQ5EQX7_9ASTR</name>
<reference evidence="3" key="1">
    <citation type="journal article" date="2022" name="Int. J. Mol. Sci.">
        <title>Draft Genome of Tanacetum Coccineum: Genomic Comparison of Closely Related Tanacetum-Family Plants.</title>
        <authorList>
            <person name="Yamashiro T."/>
            <person name="Shiraishi A."/>
            <person name="Nakayama K."/>
            <person name="Satake H."/>
        </authorList>
    </citation>
    <scope>NUCLEOTIDE SEQUENCE</scope>
</reference>
<evidence type="ECO:0000313" key="4">
    <source>
        <dbReference type="Proteomes" id="UP001151760"/>
    </source>
</evidence>
<dbReference type="InterPro" id="IPR013103">
    <property type="entry name" value="RVT_2"/>
</dbReference>
<comment type="caution">
    <text evidence="3">The sequence shown here is derived from an EMBL/GenBank/DDBJ whole genome shotgun (WGS) entry which is preliminary data.</text>
</comment>
<organism evidence="3 4">
    <name type="scientific">Tanacetum coccineum</name>
    <dbReference type="NCBI Taxonomy" id="301880"/>
    <lineage>
        <taxon>Eukaryota</taxon>
        <taxon>Viridiplantae</taxon>
        <taxon>Streptophyta</taxon>
        <taxon>Embryophyta</taxon>
        <taxon>Tracheophyta</taxon>
        <taxon>Spermatophyta</taxon>
        <taxon>Magnoliopsida</taxon>
        <taxon>eudicotyledons</taxon>
        <taxon>Gunneridae</taxon>
        <taxon>Pentapetalae</taxon>
        <taxon>asterids</taxon>
        <taxon>campanulids</taxon>
        <taxon>Asterales</taxon>
        <taxon>Asteraceae</taxon>
        <taxon>Asteroideae</taxon>
        <taxon>Anthemideae</taxon>
        <taxon>Anthemidinae</taxon>
        <taxon>Tanacetum</taxon>
    </lineage>
</organism>
<feature type="domain" description="Reverse transcriptase Ty1/copia-type" evidence="2">
    <location>
        <begin position="17"/>
        <end position="74"/>
    </location>
</feature>
<feature type="compositionally biased region" description="Polar residues" evidence="1">
    <location>
        <begin position="292"/>
        <end position="302"/>
    </location>
</feature>
<sequence length="452" mass="50597">MESLSSCLMGKRHWDKMIQKTKRYHRKVVRNKARLVAQGHRQEEGIDYDEVFAPVARIEAIRLFLAFASYMENPQQLDVILRVEGHWISCMCKKQTIVATSSTEAEYVAAANCCGQIASYNESGYHLFKGYSWTVWLFFDVKEFILVVQEFLLFWSTASLRAPELGPLAILATIDRTPYTITKDTVRSQLQLGDEEHCLSSKSGSWDQFRSPLAITLFCLLDGRRFNWLSYIFKGMVNNISNAKRFLCILGDHMPLLVVMLPPAQAAIADEGTGEAAPDIPQTIPETIQENIPEPDQSQEQLPTPPRPTTSDQIPPVFEQGHTSDPNIASFSGAHESDPDLFTSTNVEDETLGGSFYTTLPRSTQKVSTLESDLKAHKLLFKEVVGQLVKKVKALEWKLKTRSRKVVMSESDNEEEIRAGYGSSIKLLRLVLAFRMLMLMYSPGGGGGGGGC</sequence>
<feature type="compositionally biased region" description="Polar residues" evidence="1">
    <location>
        <begin position="321"/>
        <end position="330"/>
    </location>
</feature>
<keyword evidence="4" id="KW-1185">Reference proteome</keyword>
<dbReference type="EMBL" id="BQNB010016567">
    <property type="protein sequence ID" value="GJT53228.1"/>
    <property type="molecule type" value="Genomic_DNA"/>
</dbReference>